<evidence type="ECO:0000313" key="2">
    <source>
        <dbReference type="Proteomes" id="UP001595616"/>
    </source>
</evidence>
<keyword evidence="2" id="KW-1185">Reference proteome</keyword>
<organism evidence="1 2">
    <name type="scientific">Lacihabitans lacunae</name>
    <dbReference type="NCBI Taxonomy" id="1028214"/>
    <lineage>
        <taxon>Bacteria</taxon>
        <taxon>Pseudomonadati</taxon>
        <taxon>Bacteroidota</taxon>
        <taxon>Cytophagia</taxon>
        <taxon>Cytophagales</taxon>
        <taxon>Leadbetterellaceae</taxon>
        <taxon>Lacihabitans</taxon>
    </lineage>
</organism>
<protein>
    <recommendedName>
        <fullName evidence="3">CN hydrolase domain-containing protein</fullName>
    </recommendedName>
</protein>
<sequence>MYSENESNFTIRQLIRNLTNSEDLFEWLYWPPNLFALTSIILHRTGSYRVCQIEELEWNFTQRNLLLEDEADHWIKNVGCLIKDESHEFSPFFQHDIIDSETLEGTKADSFFEEAFNVVKRLIDFELIHLRIVVSDPIINFEDSYIETAKKARELAKAIVDLHSISDLASATMGIVDENYSEDSDILLAITIGNFLLTSSGSLSTLNKLNGVVLPKYRTPQQGQSLRSLSFHLTYHLTETEVVWRTIPWLDTNEKTLNVLAVPIPFEVHSRDFSVVPPKNHPARYFKVNIEEFKEDRLILIHSIVEKLIELRDRFNRIHIVVFPELSLTKNEYDYLLMLMFKNRKKIKYLPIVIAGIFSDGFTEFENINDMYNNEVKIANYFAGRWYDLNQRKHHRWRLDKNQLIQYQLSTKMTTQRNWFEYIASSQRKLTILAPNSWLSITALICEDLARLEPVAEVIRGIGPTLLMALLSDGPQLSNRWPARYATVLADDPGTSVLSLTSLGMAKRSKIQGSESNFDNDKTKHVIGLWKDSNNPNKEIFIPTDKIDINQKAILLSLTAKYKEENTLDGRTDNCFAPEFELDTYFPVSLKKEKKEKIDSINMNEKKELKSFSEKIGGWNDIREISLLYYALDNIVESKYENLELIKHWLHLTWKEHSNKQIQIIYKNFKKSLQDPLNMGLSVKNVVKWPPYEVKTAIESIEKIINEVLKNPKNSSEKLNYYSSLFEETEKFFIQEFGEYKTKFSKRNSKQDIKSDLEKEDKLNGYRIKLAVCIANCILINSKINDQRIKEYFQSEKKNRNFAKNVQKLRDAVNSFIEENFNEFSIYPNLKDVD</sequence>
<dbReference type="RefSeq" id="WP_379839737.1">
    <property type="nucleotide sequence ID" value="NZ_JBHRYQ010000001.1"/>
</dbReference>
<proteinExistence type="predicted"/>
<dbReference type="EMBL" id="JBHRYQ010000001">
    <property type="protein sequence ID" value="MFC3812831.1"/>
    <property type="molecule type" value="Genomic_DNA"/>
</dbReference>
<accession>A0ABV7Z0Z4</accession>
<name>A0ABV7Z0Z4_9BACT</name>
<reference evidence="2" key="1">
    <citation type="journal article" date="2019" name="Int. J. Syst. Evol. Microbiol.">
        <title>The Global Catalogue of Microorganisms (GCM) 10K type strain sequencing project: providing services to taxonomists for standard genome sequencing and annotation.</title>
        <authorList>
            <consortium name="The Broad Institute Genomics Platform"/>
            <consortium name="The Broad Institute Genome Sequencing Center for Infectious Disease"/>
            <person name="Wu L."/>
            <person name="Ma J."/>
        </authorList>
    </citation>
    <scope>NUCLEOTIDE SEQUENCE [LARGE SCALE GENOMIC DNA]</scope>
    <source>
        <strain evidence="2">CECT 7956</strain>
    </source>
</reference>
<dbReference type="Proteomes" id="UP001595616">
    <property type="component" value="Unassembled WGS sequence"/>
</dbReference>
<evidence type="ECO:0000313" key="1">
    <source>
        <dbReference type="EMBL" id="MFC3812831.1"/>
    </source>
</evidence>
<comment type="caution">
    <text evidence="1">The sequence shown here is derived from an EMBL/GenBank/DDBJ whole genome shotgun (WGS) entry which is preliminary data.</text>
</comment>
<evidence type="ECO:0008006" key="3">
    <source>
        <dbReference type="Google" id="ProtNLM"/>
    </source>
</evidence>
<gene>
    <name evidence="1" type="ORF">ACFOOI_19360</name>
</gene>